<evidence type="ECO:0000313" key="8">
    <source>
        <dbReference type="Proteomes" id="UP000565715"/>
    </source>
</evidence>
<dbReference type="Gene3D" id="3.30.450.40">
    <property type="match status" value="1"/>
</dbReference>
<evidence type="ECO:0000256" key="4">
    <source>
        <dbReference type="SAM" id="MobiDB-lite"/>
    </source>
</evidence>
<dbReference type="GO" id="GO:0045892">
    <property type="term" value="P:negative regulation of DNA-templated transcription"/>
    <property type="evidence" value="ECO:0007669"/>
    <property type="project" value="TreeGrafter"/>
</dbReference>
<evidence type="ECO:0000256" key="2">
    <source>
        <dbReference type="ARBA" id="ARBA00023125"/>
    </source>
</evidence>
<dbReference type="PANTHER" id="PTHR30136">
    <property type="entry name" value="HELIX-TURN-HELIX TRANSCRIPTIONAL REGULATOR, ICLR FAMILY"/>
    <property type="match status" value="1"/>
</dbReference>
<dbReference type="AlphaFoldDB" id="A0A846X861"/>
<comment type="caution">
    <text evidence="7">The sequence shown here is derived from an EMBL/GenBank/DDBJ whole genome shotgun (WGS) entry which is preliminary data.</text>
</comment>
<dbReference type="InterPro" id="IPR050707">
    <property type="entry name" value="HTH_MetabolicPath_Reg"/>
</dbReference>
<dbReference type="SUPFAM" id="SSF46785">
    <property type="entry name" value="Winged helix' DNA-binding domain"/>
    <property type="match status" value="1"/>
</dbReference>
<dbReference type="GO" id="GO:0003700">
    <property type="term" value="F:DNA-binding transcription factor activity"/>
    <property type="evidence" value="ECO:0007669"/>
    <property type="project" value="TreeGrafter"/>
</dbReference>
<feature type="region of interest" description="Disordered" evidence="4">
    <location>
        <begin position="1"/>
        <end position="26"/>
    </location>
</feature>
<dbReference type="SUPFAM" id="SSF55781">
    <property type="entry name" value="GAF domain-like"/>
    <property type="match status" value="1"/>
</dbReference>
<evidence type="ECO:0000313" key="7">
    <source>
        <dbReference type="EMBL" id="NKY32142.1"/>
    </source>
</evidence>
<dbReference type="Pfam" id="PF01614">
    <property type="entry name" value="IclR_C"/>
    <property type="match status" value="1"/>
</dbReference>
<evidence type="ECO:0000256" key="1">
    <source>
        <dbReference type="ARBA" id="ARBA00023015"/>
    </source>
</evidence>
<organism evidence="7 8">
    <name type="scientific">Nocardia speluncae</name>
    <dbReference type="NCBI Taxonomy" id="419477"/>
    <lineage>
        <taxon>Bacteria</taxon>
        <taxon>Bacillati</taxon>
        <taxon>Actinomycetota</taxon>
        <taxon>Actinomycetes</taxon>
        <taxon>Mycobacteriales</taxon>
        <taxon>Nocardiaceae</taxon>
        <taxon>Nocardia</taxon>
    </lineage>
</organism>
<dbReference type="Pfam" id="PF09339">
    <property type="entry name" value="HTH_IclR"/>
    <property type="match status" value="1"/>
</dbReference>
<dbReference type="InterPro" id="IPR014757">
    <property type="entry name" value="Tscrpt_reg_IclR_C"/>
</dbReference>
<feature type="domain" description="HTH iclR-type" evidence="5">
    <location>
        <begin position="28"/>
        <end position="88"/>
    </location>
</feature>
<dbReference type="RefSeq" id="WP_068036169.1">
    <property type="nucleotide sequence ID" value="NZ_JAAXOO010000001.1"/>
</dbReference>
<dbReference type="EMBL" id="JAAXOO010000001">
    <property type="protein sequence ID" value="NKY32142.1"/>
    <property type="molecule type" value="Genomic_DNA"/>
</dbReference>
<keyword evidence="1" id="KW-0805">Transcription regulation</keyword>
<gene>
    <name evidence="7" type="ORF">HGA13_03505</name>
</gene>
<dbReference type="GO" id="GO:0003677">
    <property type="term" value="F:DNA binding"/>
    <property type="evidence" value="ECO:0007669"/>
    <property type="project" value="UniProtKB-KW"/>
</dbReference>
<keyword evidence="2" id="KW-0238">DNA-binding</keyword>
<accession>A0A846X861</accession>
<name>A0A846X861_9NOCA</name>
<sequence>MTVEVLADPEPGGPWQGGQQPARPAPPVSMIERMTLILDAFAPATPVLTLQDLVERTGLPRSTVHRILDQMIRLRWLAHSPGGYRLGLRTLELGGLAAGHNELRAVIGPLLHELCQRTASVGHLGVLDGRDVVYLDKTGGRNSARVPTRVGGRLPAHSTALGKALLAGLDPGVVETSLREQLPRLTARTIGDRLELHRELARIRSRQGVAVDNEEAVTGIGCVAVPVRRRGVAVAALSLATRIGSGRPVVDTGLQARQLGALAAEAGRLLSRE</sequence>
<proteinExistence type="predicted"/>
<keyword evidence="8" id="KW-1185">Reference proteome</keyword>
<dbReference type="Proteomes" id="UP000565715">
    <property type="component" value="Unassembled WGS sequence"/>
</dbReference>
<keyword evidence="3" id="KW-0804">Transcription</keyword>
<reference evidence="7 8" key="1">
    <citation type="submission" date="2020-04" db="EMBL/GenBank/DDBJ databases">
        <title>MicrobeNet Type strains.</title>
        <authorList>
            <person name="Nicholson A.C."/>
        </authorList>
    </citation>
    <scope>NUCLEOTIDE SEQUENCE [LARGE SCALE GENOMIC DNA]</scope>
    <source>
        <strain evidence="7 8">DSM 45078</strain>
    </source>
</reference>
<dbReference type="Gene3D" id="1.10.10.10">
    <property type="entry name" value="Winged helix-like DNA-binding domain superfamily/Winged helix DNA-binding domain"/>
    <property type="match status" value="1"/>
</dbReference>
<dbReference type="SMART" id="SM00346">
    <property type="entry name" value="HTH_ICLR"/>
    <property type="match status" value="1"/>
</dbReference>
<feature type="domain" description="IclR-ED" evidence="6">
    <location>
        <begin position="89"/>
        <end position="273"/>
    </location>
</feature>
<dbReference type="InterPro" id="IPR036390">
    <property type="entry name" value="WH_DNA-bd_sf"/>
</dbReference>
<evidence type="ECO:0000259" key="5">
    <source>
        <dbReference type="PROSITE" id="PS51077"/>
    </source>
</evidence>
<dbReference type="InterPro" id="IPR036388">
    <property type="entry name" value="WH-like_DNA-bd_sf"/>
</dbReference>
<protein>
    <submittedName>
        <fullName evidence="7">IclR family transcriptional regulator</fullName>
    </submittedName>
</protein>
<evidence type="ECO:0000259" key="6">
    <source>
        <dbReference type="PROSITE" id="PS51078"/>
    </source>
</evidence>
<evidence type="ECO:0000256" key="3">
    <source>
        <dbReference type="ARBA" id="ARBA00023163"/>
    </source>
</evidence>
<dbReference type="PROSITE" id="PS51077">
    <property type="entry name" value="HTH_ICLR"/>
    <property type="match status" value="1"/>
</dbReference>
<dbReference type="PROSITE" id="PS51078">
    <property type="entry name" value="ICLR_ED"/>
    <property type="match status" value="1"/>
</dbReference>
<dbReference type="InterPro" id="IPR029016">
    <property type="entry name" value="GAF-like_dom_sf"/>
</dbReference>
<dbReference type="InterPro" id="IPR005471">
    <property type="entry name" value="Tscrpt_reg_IclR_N"/>
</dbReference>
<dbReference type="PANTHER" id="PTHR30136:SF24">
    <property type="entry name" value="HTH-TYPE TRANSCRIPTIONAL REPRESSOR ALLR"/>
    <property type="match status" value="1"/>
</dbReference>